<comment type="subcellular location">
    <subcellularLocation>
        <location evidence="2">Cell membrane</location>
        <topology evidence="2">Multi-pass membrane protein</topology>
    </subcellularLocation>
</comment>
<dbReference type="AlphaFoldDB" id="A0A1J7IC11"/>
<feature type="transmembrane region" description="Helical" evidence="13">
    <location>
        <begin position="363"/>
        <end position="383"/>
    </location>
</feature>
<dbReference type="Gene3D" id="1.20.1250.20">
    <property type="entry name" value="MFS general substrate transporter like domains"/>
    <property type="match status" value="1"/>
</dbReference>
<evidence type="ECO:0000256" key="9">
    <source>
        <dbReference type="ARBA" id="ARBA00023136"/>
    </source>
</evidence>
<dbReference type="OrthoDB" id="263957at2759"/>
<organism evidence="15 16">
    <name type="scientific">Coniochaeta ligniaria NRRL 30616</name>
    <dbReference type="NCBI Taxonomy" id="1408157"/>
    <lineage>
        <taxon>Eukaryota</taxon>
        <taxon>Fungi</taxon>
        <taxon>Dikarya</taxon>
        <taxon>Ascomycota</taxon>
        <taxon>Pezizomycotina</taxon>
        <taxon>Sordariomycetes</taxon>
        <taxon>Sordariomycetidae</taxon>
        <taxon>Coniochaetales</taxon>
        <taxon>Coniochaetaceae</taxon>
        <taxon>Coniochaeta</taxon>
    </lineage>
</organism>
<keyword evidence="16" id="KW-1185">Reference proteome</keyword>
<proteinExistence type="predicted"/>
<evidence type="ECO:0000256" key="6">
    <source>
        <dbReference type="ARBA" id="ARBA00022692"/>
    </source>
</evidence>
<feature type="transmembrane region" description="Helical" evidence="13">
    <location>
        <begin position="427"/>
        <end position="444"/>
    </location>
</feature>
<dbReference type="GO" id="GO:0006811">
    <property type="term" value="P:monoatomic ion transport"/>
    <property type="evidence" value="ECO:0007669"/>
    <property type="project" value="UniProtKB-KW"/>
</dbReference>
<feature type="transmembrane region" description="Helical" evidence="13">
    <location>
        <begin position="118"/>
        <end position="136"/>
    </location>
</feature>
<evidence type="ECO:0000256" key="5">
    <source>
        <dbReference type="ARBA" id="ARBA00022475"/>
    </source>
</evidence>
<evidence type="ECO:0000256" key="8">
    <source>
        <dbReference type="ARBA" id="ARBA00023065"/>
    </source>
</evidence>
<protein>
    <recommendedName>
        <fullName evidence="3">Molybdate-anion transporter</fullName>
    </recommendedName>
    <alternativeName>
        <fullName evidence="10">Major facilitator superfamily domain-containing protein 5</fullName>
    </alternativeName>
    <alternativeName>
        <fullName evidence="11">Molybdate transporter 2 homolog</fullName>
    </alternativeName>
</protein>
<dbReference type="PANTHER" id="PTHR23516:SF1">
    <property type="entry name" value="MOLYBDATE-ANION TRANSPORTER"/>
    <property type="match status" value="1"/>
</dbReference>
<feature type="transmembrane region" description="Helical" evidence="13">
    <location>
        <begin position="86"/>
        <end position="106"/>
    </location>
</feature>
<keyword evidence="7 13" id="KW-1133">Transmembrane helix</keyword>
<keyword evidence="14" id="KW-0732">Signal</keyword>
<evidence type="ECO:0000256" key="13">
    <source>
        <dbReference type="SAM" id="Phobius"/>
    </source>
</evidence>
<keyword evidence="9 13" id="KW-0472">Membrane</keyword>
<feature type="transmembrane region" description="Helical" evidence="13">
    <location>
        <begin position="215"/>
        <end position="233"/>
    </location>
</feature>
<sequence length="449" mass="48239">MDIYHANFAGLLALCAGLSAAQYRPSASKQKSSDNSSADLKEKQSNSPQASQHSFLLVYALVMAADWLQGPFLYSLYTEEHHVPPSLVSTLFTTGFLSGAASGYFAGSVADRRGRKAACLFFCAACALSCVATVVPSVPVLFAGRVLGGVSTSLLFSVFESWMVTDFHNRELARGGGDLSRTFGTMSTVNSVVAIASGVASEWLVSVTGTRKTPFVASVVLLGVAFWLISVQWDENYGDTGDNKATIKDQDKHITSDSKLWTTLTNPQVLALGLASTMFEGSMYLFVFFWTPALKSAQTTTSALPYGLIFASFMASALAASLAFNIITEWQVVRYSTLLVAILATANFCFFSSIHPKSEQSTFWVFCLFEATVGMYWPCTGYLKGKLIEDGMRAQVYSILRIPLNLFVVVVLLYTGDGEASSSVFSLCSKLLLGACGALGMSLLKSGAP</sequence>
<feature type="signal peptide" evidence="14">
    <location>
        <begin position="1"/>
        <end position="21"/>
    </location>
</feature>
<dbReference type="EMBL" id="KV875102">
    <property type="protein sequence ID" value="OIW24843.1"/>
    <property type="molecule type" value="Genomic_DNA"/>
</dbReference>
<dbReference type="PANTHER" id="PTHR23516">
    <property type="entry name" value="SAM (S-ADENOSYL METHIONINE) TRANSPORTER"/>
    <property type="match status" value="1"/>
</dbReference>
<feature type="transmembrane region" description="Helical" evidence="13">
    <location>
        <begin position="333"/>
        <end position="351"/>
    </location>
</feature>
<evidence type="ECO:0000256" key="12">
    <source>
        <dbReference type="SAM" id="MobiDB-lite"/>
    </source>
</evidence>
<feature type="transmembrane region" description="Helical" evidence="13">
    <location>
        <begin position="55"/>
        <end position="74"/>
    </location>
</feature>
<evidence type="ECO:0000256" key="7">
    <source>
        <dbReference type="ARBA" id="ARBA00022989"/>
    </source>
</evidence>
<evidence type="ECO:0000256" key="1">
    <source>
        <dbReference type="ARBA" id="ARBA00003019"/>
    </source>
</evidence>
<dbReference type="InterPro" id="IPR008509">
    <property type="entry name" value="MOT2/MFSD5"/>
</dbReference>
<name>A0A1J7IC11_9PEZI</name>
<dbReference type="GO" id="GO:0015098">
    <property type="term" value="F:molybdate ion transmembrane transporter activity"/>
    <property type="evidence" value="ECO:0007669"/>
    <property type="project" value="InterPro"/>
</dbReference>
<evidence type="ECO:0000256" key="4">
    <source>
        <dbReference type="ARBA" id="ARBA00022448"/>
    </source>
</evidence>
<keyword evidence="4" id="KW-0813">Transport</keyword>
<keyword evidence="8" id="KW-0406">Ion transport</keyword>
<dbReference type="InParanoid" id="A0A1J7IC11"/>
<dbReference type="GO" id="GO:0005886">
    <property type="term" value="C:plasma membrane"/>
    <property type="evidence" value="ECO:0007669"/>
    <property type="project" value="UniProtKB-SubCell"/>
</dbReference>
<dbReference type="InterPro" id="IPR036259">
    <property type="entry name" value="MFS_trans_sf"/>
</dbReference>
<dbReference type="SUPFAM" id="SSF103473">
    <property type="entry name" value="MFS general substrate transporter"/>
    <property type="match status" value="1"/>
</dbReference>
<accession>A0A1J7IC11</accession>
<feature type="transmembrane region" description="Helical" evidence="13">
    <location>
        <begin position="269"/>
        <end position="291"/>
    </location>
</feature>
<feature type="compositionally biased region" description="Low complexity" evidence="12">
    <location>
        <begin position="27"/>
        <end position="38"/>
    </location>
</feature>
<dbReference type="Proteomes" id="UP000182658">
    <property type="component" value="Unassembled WGS sequence"/>
</dbReference>
<evidence type="ECO:0000256" key="10">
    <source>
        <dbReference type="ARBA" id="ARBA00030646"/>
    </source>
</evidence>
<feature type="transmembrane region" description="Helical" evidence="13">
    <location>
        <begin position="303"/>
        <end position="327"/>
    </location>
</feature>
<evidence type="ECO:0000256" key="11">
    <source>
        <dbReference type="ARBA" id="ARBA00032555"/>
    </source>
</evidence>
<evidence type="ECO:0000256" key="2">
    <source>
        <dbReference type="ARBA" id="ARBA00004651"/>
    </source>
</evidence>
<reference evidence="15 16" key="1">
    <citation type="submission" date="2016-10" db="EMBL/GenBank/DDBJ databases">
        <title>Draft genome sequence of Coniochaeta ligniaria NRRL30616, a lignocellulolytic fungus for bioabatement of inhibitors in plant biomass hydrolysates.</title>
        <authorList>
            <consortium name="DOE Joint Genome Institute"/>
            <person name="Jimenez D.J."/>
            <person name="Hector R.E."/>
            <person name="Riley R."/>
            <person name="Sun H."/>
            <person name="Grigoriev I.V."/>
            <person name="Van Elsas J.D."/>
            <person name="Nichols N.N."/>
        </authorList>
    </citation>
    <scope>NUCLEOTIDE SEQUENCE [LARGE SCALE GENOMIC DNA]</scope>
    <source>
        <strain evidence="15 16">NRRL 30616</strain>
    </source>
</reference>
<evidence type="ECO:0000313" key="15">
    <source>
        <dbReference type="EMBL" id="OIW24843.1"/>
    </source>
</evidence>
<comment type="function">
    <text evidence="1">Mediates high-affinity intracellular uptake of the rare oligo-element molybdenum.</text>
</comment>
<evidence type="ECO:0000313" key="16">
    <source>
        <dbReference type="Proteomes" id="UP000182658"/>
    </source>
</evidence>
<feature type="transmembrane region" description="Helical" evidence="13">
    <location>
        <begin position="395"/>
        <end position="415"/>
    </location>
</feature>
<dbReference type="STRING" id="1408157.A0A1J7IC11"/>
<gene>
    <name evidence="15" type="ORF">CONLIGDRAFT_583141</name>
</gene>
<feature type="region of interest" description="Disordered" evidence="12">
    <location>
        <begin position="27"/>
        <end position="47"/>
    </location>
</feature>
<dbReference type="Pfam" id="PF05631">
    <property type="entry name" value="MFS_5"/>
    <property type="match status" value="1"/>
</dbReference>
<feature type="chain" id="PRO_5012340030" description="Molybdate-anion transporter" evidence="14">
    <location>
        <begin position="22"/>
        <end position="449"/>
    </location>
</feature>
<evidence type="ECO:0000256" key="14">
    <source>
        <dbReference type="SAM" id="SignalP"/>
    </source>
</evidence>
<keyword evidence="6 13" id="KW-0812">Transmembrane</keyword>
<evidence type="ECO:0000256" key="3">
    <source>
        <dbReference type="ARBA" id="ARBA00021242"/>
    </source>
</evidence>
<keyword evidence="5" id="KW-1003">Cell membrane</keyword>